<reference evidence="1" key="2">
    <citation type="submission" date="2023-06" db="EMBL/GenBank/DDBJ databases">
        <authorList>
            <consortium name="Lawrence Berkeley National Laboratory"/>
            <person name="Haridas S."/>
            <person name="Hensen N."/>
            <person name="Bonometti L."/>
            <person name="Westerberg I."/>
            <person name="Brannstrom I.O."/>
            <person name="Guillou S."/>
            <person name="Cros-Aarteil S."/>
            <person name="Calhoun S."/>
            <person name="Kuo A."/>
            <person name="Mondo S."/>
            <person name="Pangilinan J."/>
            <person name="Riley R."/>
            <person name="Labutti K."/>
            <person name="Andreopoulos B."/>
            <person name="Lipzen A."/>
            <person name="Chen C."/>
            <person name="Yanf M."/>
            <person name="Daum C."/>
            <person name="Ng V."/>
            <person name="Clum A."/>
            <person name="Steindorff A."/>
            <person name="Ohm R."/>
            <person name="Martin F."/>
            <person name="Silar P."/>
            <person name="Natvig D."/>
            <person name="Lalanne C."/>
            <person name="Gautier V."/>
            <person name="Ament-Velasquez S.L."/>
            <person name="Kruys A."/>
            <person name="Hutchinson M.I."/>
            <person name="Powell A.J."/>
            <person name="Barry K."/>
            <person name="Miller A.N."/>
            <person name="Grigoriev I.V."/>
            <person name="Debuchy R."/>
            <person name="Gladieux P."/>
            <person name="Thoren M.H."/>
            <person name="Johannesson H."/>
        </authorList>
    </citation>
    <scope>NUCLEOTIDE SEQUENCE</scope>
    <source>
        <strain evidence="1">CBS 955.72</strain>
    </source>
</reference>
<name>A0AAJ0MJR4_9PEZI</name>
<accession>A0AAJ0MJR4</accession>
<evidence type="ECO:0000313" key="1">
    <source>
        <dbReference type="EMBL" id="KAK3363031.1"/>
    </source>
</evidence>
<dbReference type="Proteomes" id="UP001275084">
    <property type="component" value="Unassembled WGS sequence"/>
</dbReference>
<proteinExistence type="predicted"/>
<dbReference type="AlphaFoldDB" id="A0AAJ0MJR4"/>
<comment type="caution">
    <text evidence="1">The sequence shown here is derived from an EMBL/GenBank/DDBJ whole genome shotgun (WGS) entry which is preliminary data.</text>
</comment>
<evidence type="ECO:0000313" key="2">
    <source>
        <dbReference type="Proteomes" id="UP001275084"/>
    </source>
</evidence>
<organism evidence="1 2">
    <name type="scientific">Lasiosphaeria hispida</name>
    <dbReference type="NCBI Taxonomy" id="260671"/>
    <lineage>
        <taxon>Eukaryota</taxon>
        <taxon>Fungi</taxon>
        <taxon>Dikarya</taxon>
        <taxon>Ascomycota</taxon>
        <taxon>Pezizomycotina</taxon>
        <taxon>Sordariomycetes</taxon>
        <taxon>Sordariomycetidae</taxon>
        <taxon>Sordariales</taxon>
        <taxon>Lasiosphaeriaceae</taxon>
        <taxon>Lasiosphaeria</taxon>
    </lineage>
</organism>
<reference evidence="1" key="1">
    <citation type="journal article" date="2023" name="Mol. Phylogenet. Evol.">
        <title>Genome-scale phylogeny and comparative genomics of the fungal order Sordariales.</title>
        <authorList>
            <person name="Hensen N."/>
            <person name="Bonometti L."/>
            <person name="Westerberg I."/>
            <person name="Brannstrom I.O."/>
            <person name="Guillou S."/>
            <person name="Cros-Aarteil S."/>
            <person name="Calhoun S."/>
            <person name="Haridas S."/>
            <person name="Kuo A."/>
            <person name="Mondo S."/>
            <person name="Pangilinan J."/>
            <person name="Riley R."/>
            <person name="LaButti K."/>
            <person name="Andreopoulos B."/>
            <person name="Lipzen A."/>
            <person name="Chen C."/>
            <person name="Yan M."/>
            <person name="Daum C."/>
            <person name="Ng V."/>
            <person name="Clum A."/>
            <person name="Steindorff A."/>
            <person name="Ohm R.A."/>
            <person name="Martin F."/>
            <person name="Silar P."/>
            <person name="Natvig D.O."/>
            <person name="Lalanne C."/>
            <person name="Gautier V."/>
            <person name="Ament-Velasquez S.L."/>
            <person name="Kruys A."/>
            <person name="Hutchinson M.I."/>
            <person name="Powell A.J."/>
            <person name="Barry K."/>
            <person name="Miller A.N."/>
            <person name="Grigoriev I.V."/>
            <person name="Debuchy R."/>
            <person name="Gladieux P."/>
            <person name="Hiltunen Thoren M."/>
            <person name="Johannesson H."/>
        </authorList>
    </citation>
    <scope>NUCLEOTIDE SEQUENCE</scope>
    <source>
        <strain evidence="1">CBS 955.72</strain>
    </source>
</reference>
<sequence length="507" mass="57851">IDAVYDPSQAAKDITVRLEMPIEEDFELDLEEFCRLRRLGRFRDAEKQFRKKLDHLSNSPYILVQYAEMLLASGNYKAFSMLASRPETTRILLEHPLDDRDLEKLVTNFKLLELLSQLGYPHYKANFGSLKNSLHSAPEEISPARLMGSTEVRHSSNNAAVLSLTWRDLYHEFLGEERIWDLRDLLVAAIPLFGWQETLVQVFGTGNFTRALGIIDKDWNRGGYDESMTLGLLDLFTSLILLDADADETDHRTSLLLEHAKRLAMLAQQGDPESMRTRPFIQWILAKSLVEMNQAPERPDGLGLEEYPGLLIKYGQGVQLPVFVPRRHSDRPDWDMFFARSDPIQRHALEIATNAAEHTGDYALQALALKLLILQTQKPKALIDKLGNLQFEVQNDKEGFLSTCLSRYLLLGEPGDKEYLLSDLQQLDDAPGGYIQHGADASLLWARTMIEFYLERPEIEIDEGNNDDGSMADGLEERCRADFRVYGTRLPTYISRFIRVNYGLNVP</sequence>
<protein>
    <submittedName>
        <fullName evidence="1">Uncharacterized protein</fullName>
    </submittedName>
</protein>
<feature type="non-terminal residue" evidence="1">
    <location>
        <position position="507"/>
    </location>
</feature>
<gene>
    <name evidence="1" type="ORF">B0T25DRAFT_439336</name>
</gene>
<keyword evidence="2" id="KW-1185">Reference proteome</keyword>
<feature type="non-terminal residue" evidence="1">
    <location>
        <position position="1"/>
    </location>
</feature>
<dbReference type="EMBL" id="JAUIQD010000001">
    <property type="protein sequence ID" value="KAK3363031.1"/>
    <property type="molecule type" value="Genomic_DNA"/>
</dbReference>